<keyword evidence="5" id="KW-1185">Reference proteome</keyword>
<feature type="compositionally biased region" description="Low complexity" evidence="1">
    <location>
        <begin position="246"/>
        <end position="286"/>
    </location>
</feature>
<evidence type="ECO:0000256" key="2">
    <source>
        <dbReference type="SAM" id="SignalP"/>
    </source>
</evidence>
<dbReference type="Pfam" id="PF01476">
    <property type="entry name" value="LysM"/>
    <property type="match status" value="1"/>
</dbReference>
<dbReference type="SMART" id="SM00257">
    <property type="entry name" value="LysM"/>
    <property type="match status" value="1"/>
</dbReference>
<feature type="domain" description="LysM" evidence="3">
    <location>
        <begin position="473"/>
        <end position="519"/>
    </location>
</feature>
<reference evidence="4" key="1">
    <citation type="journal article" date="2020" name="Stud. Mycol.">
        <title>101 Dothideomycetes genomes: a test case for predicting lifestyles and emergence of pathogens.</title>
        <authorList>
            <person name="Haridas S."/>
            <person name="Albert R."/>
            <person name="Binder M."/>
            <person name="Bloem J."/>
            <person name="Labutti K."/>
            <person name="Salamov A."/>
            <person name="Andreopoulos B."/>
            <person name="Baker S."/>
            <person name="Barry K."/>
            <person name="Bills G."/>
            <person name="Bluhm B."/>
            <person name="Cannon C."/>
            <person name="Castanera R."/>
            <person name="Culley D."/>
            <person name="Daum C."/>
            <person name="Ezra D."/>
            <person name="Gonzalez J."/>
            <person name="Henrissat B."/>
            <person name="Kuo A."/>
            <person name="Liang C."/>
            <person name="Lipzen A."/>
            <person name="Lutzoni F."/>
            <person name="Magnuson J."/>
            <person name="Mondo S."/>
            <person name="Nolan M."/>
            <person name="Ohm R."/>
            <person name="Pangilinan J."/>
            <person name="Park H.-J."/>
            <person name="Ramirez L."/>
            <person name="Alfaro M."/>
            <person name="Sun H."/>
            <person name="Tritt A."/>
            <person name="Yoshinaga Y."/>
            <person name="Zwiers L.-H."/>
            <person name="Turgeon B."/>
            <person name="Goodwin S."/>
            <person name="Spatafora J."/>
            <person name="Crous P."/>
            <person name="Grigoriev I."/>
        </authorList>
    </citation>
    <scope>NUCLEOTIDE SEQUENCE</scope>
    <source>
        <strain evidence="4">CBS 260.36</strain>
    </source>
</reference>
<dbReference type="SUPFAM" id="SSF54106">
    <property type="entry name" value="LysM domain"/>
    <property type="match status" value="1"/>
</dbReference>
<feature type="compositionally biased region" description="Low complexity" evidence="1">
    <location>
        <begin position="408"/>
        <end position="458"/>
    </location>
</feature>
<feature type="region of interest" description="Disordered" evidence="1">
    <location>
        <begin position="408"/>
        <end position="465"/>
    </location>
</feature>
<dbReference type="OrthoDB" id="1193027at2759"/>
<dbReference type="InterPro" id="IPR023346">
    <property type="entry name" value="Lysozyme-like_dom_sf"/>
</dbReference>
<feature type="compositionally biased region" description="Gly residues" evidence="1">
    <location>
        <begin position="221"/>
        <end position="245"/>
    </location>
</feature>
<dbReference type="SUPFAM" id="SSF53955">
    <property type="entry name" value="Lysozyme-like"/>
    <property type="match status" value="1"/>
</dbReference>
<dbReference type="CDD" id="cd00118">
    <property type="entry name" value="LysM"/>
    <property type="match status" value="1"/>
</dbReference>
<dbReference type="Proteomes" id="UP000799439">
    <property type="component" value="Unassembled WGS sequence"/>
</dbReference>
<feature type="compositionally biased region" description="Low complexity" evidence="1">
    <location>
        <begin position="169"/>
        <end position="180"/>
    </location>
</feature>
<dbReference type="AlphaFoldDB" id="A0A9P4J4L8"/>
<feature type="signal peptide" evidence="2">
    <location>
        <begin position="1"/>
        <end position="18"/>
    </location>
</feature>
<accession>A0A9P4J4L8</accession>
<protein>
    <recommendedName>
        <fullName evidence="3">LysM domain-containing protein</fullName>
    </recommendedName>
</protein>
<dbReference type="EMBL" id="ML996084">
    <property type="protein sequence ID" value="KAF2154010.1"/>
    <property type="molecule type" value="Genomic_DNA"/>
</dbReference>
<evidence type="ECO:0000256" key="1">
    <source>
        <dbReference type="SAM" id="MobiDB-lite"/>
    </source>
</evidence>
<feature type="region of interest" description="Disordered" evidence="1">
    <location>
        <begin position="525"/>
        <end position="548"/>
    </location>
</feature>
<evidence type="ECO:0000313" key="4">
    <source>
        <dbReference type="EMBL" id="KAF2154010.1"/>
    </source>
</evidence>
<gene>
    <name evidence="4" type="ORF">K461DRAFT_267087</name>
</gene>
<dbReference type="InterPro" id="IPR018392">
    <property type="entry name" value="LysM"/>
</dbReference>
<feature type="chain" id="PRO_5040432199" description="LysM domain-containing protein" evidence="2">
    <location>
        <begin position="19"/>
        <end position="763"/>
    </location>
</feature>
<dbReference type="Gene3D" id="3.10.350.10">
    <property type="entry name" value="LysM domain"/>
    <property type="match status" value="1"/>
</dbReference>
<keyword evidence="2" id="KW-0732">Signal</keyword>
<feature type="region of interest" description="Disordered" evidence="1">
    <location>
        <begin position="169"/>
        <end position="286"/>
    </location>
</feature>
<name>A0A9P4J4L8_9PEZI</name>
<dbReference type="Gene3D" id="1.10.530.10">
    <property type="match status" value="1"/>
</dbReference>
<evidence type="ECO:0000259" key="3">
    <source>
        <dbReference type="PROSITE" id="PS51782"/>
    </source>
</evidence>
<comment type="caution">
    <text evidence="4">The sequence shown here is derived from an EMBL/GenBank/DDBJ whole genome shotgun (WGS) entry which is preliminary data.</text>
</comment>
<proteinExistence type="predicted"/>
<sequence length="763" mass="78032">MKGSISLAVLATLSTAIAGPVKHAKYHGHKHGRYPYISANTTAPYPIGTGYSYSSTYVSPSAESSVSSAAVPSTTQGYGSSSIIGSSGPTTTVCVESTETTTDTVTQTVTYTGADAVVYTTTSLSYELVEVIVKYVTVYVTDIVTVPGPTQPVTPNAVYTGPAGYNAPAASSGAAGVVPSTPADQYGNSNTNPGYGSAAGAGNSGDSTTITGNGADAGSSNGSGSGSDAGKAYGNGSGNGNGNDNGSGNAYGSSSGSNNGSGNSAGNGSSDDDCTTTSTSGASTTSSALVQYTSSPVLPSSSAVYPYSNSTAVNSNSTSLPVVQPAYTTTTTKYILTTSSTISSVGTSSQYTSKTTLATTTSSKLTTKTTTQTTTTTTYTTTTTTTTTEKPTTTTTTKQSVTTLTTTTTTTKPTTTTTTTTTTKPTTTTTTTAKPTTTTTTTTTTTKPVTTTTTAGNAPPAPTGPNTVSGCTEWYVVKSGEWCALIASKFDISLTQFYNWNPSVGDNCNALMAGYAYCVSTSKNKPTTTTTPASEPTSGPPPSGDYNYKTYTGDGTTNQGWPYQSQWLTFEQLWNFNLPTIQGSCHQYNVPLNSDSETASLKNAIQSVSSSSGVDARFILAIVLQESNGCVRVPTTDWTGEGGHANPGLMQTNQGTGSCNRNGNVQDPCPDSEIKQMITDGTTGTASGDGLEQCMMETNASDVSKYYKAARIYNGGLTSWTGHKADLGTGCCTLCYSSDIANRLTGWHSGLSTCTLGLASTKF</sequence>
<dbReference type="InterPro" id="IPR036779">
    <property type="entry name" value="LysM_dom_sf"/>
</dbReference>
<evidence type="ECO:0000313" key="5">
    <source>
        <dbReference type="Proteomes" id="UP000799439"/>
    </source>
</evidence>
<dbReference type="PROSITE" id="PS51782">
    <property type="entry name" value="LYSM"/>
    <property type="match status" value="1"/>
</dbReference>
<feature type="compositionally biased region" description="Low complexity" evidence="1">
    <location>
        <begin position="525"/>
        <end position="537"/>
    </location>
</feature>
<feature type="compositionally biased region" description="Low complexity" evidence="1">
    <location>
        <begin position="204"/>
        <end position="220"/>
    </location>
</feature>
<organism evidence="4 5">
    <name type="scientific">Myriangium duriaei CBS 260.36</name>
    <dbReference type="NCBI Taxonomy" id="1168546"/>
    <lineage>
        <taxon>Eukaryota</taxon>
        <taxon>Fungi</taxon>
        <taxon>Dikarya</taxon>
        <taxon>Ascomycota</taxon>
        <taxon>Pezizomycotina</taxon>
        <taxon>Dothideomycetes</taxon>
        <taxon>Dothideomycetidae</taxon>
        <taxon>Myriangiales</taxon>
        <taxon>Myriangiaceae</taxon>
        <taxon>Myriangium</taxon>
    </lineage>
</organism>
<feature type="compositionally biased region" description="Polar residues" evidence="1">
    <location>
        <begin position="182"/>
        <end position="193"/>
    </location>
</feature>